<reference evidence="2" key="3">
    <citation type="submission" date="2020-12" db="UniProtKB">
        <authorList>
            <consortium name="EnsemblPlants"/>
        </authorList>
    </citation>
    <scope>IDENTIFICATION</scope>
</reference>
<gene>
    <name evidence="1" type="ORF">PHYPA_015950</name>
</gene>
<reference evidence="1 3" key="2">
    <citation type="journal article" date="2018" name="Plant J.">
        <title>The Physcomitrella patens chromosome-scale assembly reveals moss genome structure and evolution.</title>
        <authorList>
            <person name="Lang D."/>
            <person name="Ullrich K.K."/>
            <person name="Murat F."/>
            <person name="Fuchs J."/>
            <person name="Jenkins J."/>
            <person name="Haas F.B."/>
            <person name="Piednoel M."/>
            <person name="Gundlach H."/>
            <person name="Van Bel M."/>
            <person name="Meyberg R."/>
            <person name="Vives C."/>
            <person name="Morata J."/>
            <person name="Symeonidi A."/>
            <person name="Hiss M."/>
            <person name="Muchero W."/>
            <person name="Kamisugi Y."/>
            <person name="Saleh O."/>
            <person name="Blanc G."/>
            <person name="Decker E.L."/>
            <person name="van Gessel N."/>
            <person name="Grimwood J."/>
            <person name="Hayes R.D."/>
            <person name="Graham S.W."/>
            <person name="Gunter L.E."/>
            <person name="McDaniel S.F."/>
            <person name="Hoernstein S.N.W."/>
            <person name="Larsson A."/>
            <person name="Li F.W."/>
            <person name="Perroud P.F."/>
            <person name="Phillips J."/>
            <person name="Ranjan P."/>
            <person name="Rokshar D.S."/>
            <person name="Rothfels C.J."/>
            <person name="Schneider L."/>
            <person name="Shu S."/>
            <person name="Stevenson D.W."/>
            <person name="Thummler F."/>
            <person name="Tillich M."/>
            <person name="Villarreal Aguilar J.C."/>
            <person name="Widiez T."/>
            <person name="Wong G.K."/>
            <person name="Wymore A."/>
            <person name="Zhang Y."/>
            <person name="Zimmer A.D."/>
            <person name="Quatrano R.S."/>
            <person name="Mayer K.F.X."/>
            <person name="Goodstein D."/>
            <person name="Casacuberta J.M."/>
            <person name="Vandepoele K."/>
            <person name="Reski R."/>
            <person name="Cuming A.C."/>
            <person name="Tuskan G.A."/>
            <person name="Maumus F."/>
            <person name="Salse J."/>
            <person name="Schmutz J."/>
            <person name="Rensing S.A."/>
        </authorList>
    </citation>
    <scope>NUCLEOTIDE SEQUENCE [LARGE SCALE GENOMIC DNA]</scope>
    <source>
        <strain evidence="2 3">cv. Gransden 2004</strain>
    </source>
</reference>
<protein>
    <submittedName>
        <fullName evidence="1 2">Uncharacterized protein</fullName>
    </submittedName>
</protein>
<reference evidence="1 3" key="1">
    <citation type="journal article" date="2008" name="Science">
        <title>The Physcomitrella genome reveals evolutionary insights into the conquest of land by plants.</title>
        <authorList>
            <person name="Rensing S."/>
            <person name="Lang D."/>
            <person name="Zimmer A."/>
            <person name="Terry A."/>
            <person name="Salamov A."/>
            <person name="Shapiro H."/>
            <person name="Nishiyama T."/>
            <person name="Perroud P.-F."/>
            <person name="Lindquist E."/>
            <person name="Kamisugi Y."/>
            <person name="Tanahashi T."/>
            <person name="Sakakibara K."/>
            <person name="Fujita T."/>
            <person name="Oishi K."/>
            <person name="Shin-I T."/>
            <person name="Kuroki Y."/>
            <person name="Toyoda A."/>
            <person name="Suzuki Y."/>
            <person name="Hashimoto A."/>
            <person name="Yamaguchi K."/>
            <person name="Sugano A."/>
            <person name="Kohara Y."/>
            <person name="Fujiyama A."/>
            <person name="Anterola A."/>
            <person name="Aoki S."/>
            <person name="Ashton N."/>
            <person name="Barbazuk W.B."/>
            <person name="Barker E."/>
            <person name="Bennetzen J."/>
            <person name="Bezanilla M."/>
            <person name="Blankenship R."/>
            <person name="Cho S.H."/>
            <person name="Dutcher S."/>
            <person name="Estelle M."/>
            <person name="Fawcett J.A."/>
            <person name="Gundlach H."/>
            <person name="Hanada K."/>
            <person name="Heyl A."/>
            <person name="Hicks K.A."/>
            <person name="Hugh J."/>
            <person name="Lohr M."/>
            <person name="Mayer K."/>
            <person name="Melkozernov A."/>
            <person name="Murata T."/>
            <person name="Nelson D."/>
            <person name="Pils B."/>
            <person name="Prigge M."/>
            <person name="Reiss B."/>
            <person name="Renner T."/>
            <person name="Rombauts S."/>
            <person name="Rushton P."/>
            <person name="Sanderfoot A."/>
            <person name="Schween G."/>
            <person name="Shiu S.-H."/>
            <person name="Stueber K."/>
            <person name="Theodoulou F.L."/>
            <person name="Tu H."/>
            <person name="Van de Peer Y."/>
            <person name="Verrier P.J."/>
            <person name="Waters E."/>
            <person name="Wood A."/>
            <person name="Yang L."/>
            <person name="Cove D."/>
            <person name="Cuming A."/>
            <person name="Hasebe M."/>
            <person name="Lucas S."/>
            <person name="Mishler D.B."/>
            <person name="Reski R."/>
            <person name="Grigoriev I."/>
            <person name="Quatrano R.S."/>
            <person name="Boore J.L."/>
        </authorList>
    </citation>
    <scope>NUCLEOTIDE SEQUENCE [LARGE SCALE GENOMIC DNA]</scope>
    <source>
        <strain evidence="2 3">cv. Gransden 2004</strain>
    </source>
</reference>
<evidence type="ECO:0000313" key="1">
    <source>
        <dbReference type="EMBL" id="PNR43569.1"/>
    </source>
</evidence>
<accession>A0A2K1JPU9</accession>
<proteinExistence type="predicted"/>
<dbReference type="EnsemblPlants" id="Pp3c12_7870V3.1">
    <property type="protein sequence ID" value="Pp3c12_7870V3.1"/>
    <property type="gene ID" value="Pp3c12_7870"/>
</dbReference>
<dbReference type="InParanoid" id="A0A2K1JPU9"/>
<name>A0A2K1JPU9_PHYPA</name>
<evidence type="ECO:0000313" key="3">
    <source>
        <dbReference type="Proteomes" id="UP000006727"/>
    </source>
</evidence>
<dbReference type="Gramene" id="Pp3c12_7870V3.1">
    <property type="protein sequence ID" value="Pp3c12_7870V3.1"/>
    <property type="gene ID" value="Pp3c12_7870"/>
</dbReference>
<keyword evidence="3" id="KW-1185">Reference proteome</keyword>
<dbReference type="EMBL" id="ABEU02000012">
    <property type="protein sequence ID" value="PNR43569.1"/>
    <property type="molecule type" value="Genomic_DNA"/>
</dbReference>
<dbReference type="AlphaFoldDB" id="A0A2K1JPU9"/>
<evidence type="ECO:0000313" key="2">
    <source>
        <dbReference type="EnsemblPlants" id="Pp3c12_7870V3.1"/>
    </source>
</evidence>
<organism evidence="1">
    <name type="scientific">Physcomitrium patens</name>
    <name type="common">Spreading-leaved earth moss</name>
    <name type="synonym">Physcomitrella patens</name>
    <dbReference type="NCBI Taxonomy" id="3218"/>
    <lineage>
        <taxon>Eukaryota</taxon>
        <taxon>Viridiplantae</taxon>
        <taxon>Streptophyta</taxon>
        <taxon>Embryophyta</taxon>
        <taxon>Bryophyta</taxon>
        <taxon>Bryophytina</taxon>
        <taxon>Bryopsida</taxon>
        <taxon>Funariidae</taxon>
        <taxon>Funariales</taxon>
        <taxon>Funariaceae</taxon>
        <taxon>Physcomitrium</taxon>
    </lineage>
</organism>
<dbReference type="Proteomes" id="UP000006727">
    <property type="component" value="Chromosome 12"/>
</dbReference>
<sequence length="48" mass="5509">MRALIKTRAGVCRWSVIVSEEASCQTLCFQELFCLLTRPLEAQTFEDD</sequence>